<reference evidence="2" key="1">
    <citation type="journal article" date="2017" name="Plant J.">
        <title>The pomegranate (Punica granatum L.) genome and the genomics of punicalagin biosynthesis.</title>
        <authorList>
            <person name="Qin G."/>
            <person name="Xu C."/>
            <person name="Ming R."/>
            <person name="Tang H."/>
            <person name="Guyot R."/>
            <person name="Kramer E.M."/>
            <person name="Hu Y."/>
            <person name="Yi X."/>
            <person name="Qi Y."/>
            <person name="Xu X."/>
            <person name="Gao Z."/>
            <person name="Pan H."/>
            <person name="Jian J."/>
            <person name="Tian Y."/>
            <person name="Yue Z."/>
            <person name="Xu Y."/>
        </authorList>
    </citation>
    <scope>NUCLEOTIDE SEQUENCE [LARGE SCALE GENOMIC DNA]</scope>
    <source>
        <strain evidence="2">cv. Dabenzi</strain>
    </source>
</reference>
<sequence length="113" mass="12958">MLLTTLLCSHGRLWILKMHQLCPPINGNIGRWGDEARLSWNPFSSWLWLTQLLLIRLDLDPPDLLGANSKRNLDPPNMLTTQLLNFGHGYNIRRYPSSVLNARLMVFGLLKGH</sequence>
<gene>
    <name evidence="1" type="ORF">CDL15_Pgr020794</name>
</gene>
<proteinExistence type="predicted"/>
<organism evidence="1 2">
    <name type="scientific">Punica granatum</name>
    <name type="common">Pomegranate</name>
    <dbReference type="NCBI Taxonomy" id="22663"/>
    <lineage>
        <taxon>Eukaryota</taxon>
        <taxon>Viridiplantae</taxon>
        <taxon>Streptophyta</taxon>
        <taxon>Embryophyta</taxon>
        <taxon>Tracheophyta</taxon>
        <taxon>Spermatophyta</taxon>
        <taxon>Magnoliopsida</taxon>
        <taxon>eudicotyledons</taxon>
        <taxon>Gunneridae</taxon>
        <taxon>Pentapetalae</taxon>
        <taxon>rosids</taxon>
        <taxon>malvids</taxon>
        <taxon>Myrtales</taxon>
        <taxon>Lythraceae</taxon>
        <taxon>Punica</taxon>
    </lineage>
</organism>
<accession>A0A218XVF6</accession>
<name>A0A218XVF6_PUNGR</name>
<dbReference type="AlphaFoldDB" id="A0A218XVF6"/>
<protein>
    <submittedName>
        <fullName evidence="1">Uncharacterized protein</fullName>
    </submittedName>
</protein>
<comment type="caution">
    <text evidence="1">The sequence shown here is derived from an EMBL/GenBank/DDBJ whole genome shotgun (WGS) entry which is preliminary data.</text>
</comment>
<dbReference type="Proteomes" id="UP000197138">
    <property type="component" value="Unassembled WGS sequence"/>
</dbReference>
<evidence type="ECO:0000313" key="2">
    <source>
        <dbReference type="Proteomes" id="UP000197138"/>
    </source>
</evidence>
<dbReference type="EMBL" id="MTKT01000785">
    <property type="protein sequence ID" value="OWM88840.1"/>
    <property type="molecule type" value="Genomic_DNA"/>
</dbReference>
<evidence type="ECO:0000313" key="1">
    <source>
        <dbReference type="EMBL" id="OWM88840.1"/>
    </source>
</evidence>